<dbReference type="Proteomes" id="UP001489004">
    <property type="component" value="Unassembled WGS sequence"/>
</dbReference>
<reference evidence="2 3" key="1">
    <citation type="journal article" date="2024" name="Nat. Commun.">
        <title>Phylogenomics reveals the evolutionary origins of lichenization in chlorophyte algae.</title>
        <authorList>
            <person name="Puginier C."/>
            <person name="Libourel C."/>
            <person name="Otte J."/>
            <person name="Skaloud P."/>
            <person name="Haon M."/>
            <person name="Grisel S."/>
            <person name="Petersen M."/>
            <person name="Berrin J.G."/>
            <person name="Delaux P.M."/>
            <person name="Dal Grande F."/>
            <person name="Keller J."/>
        </authorList>
    </citation>
    <scope>NUCLEOTIDE SEQUENCE [LARGE SCALE GENOMIC DNA]</scope>
    <source>
        <strain evidence="2 3">SAG 2043</strain>
    </source>
</reference>
<keyword evidence="3" id="KW-1185">Reference proteome</keyword>
<evidence type="ECO:0000256" key="1">
    <source>
        <dbReference type="SAM" id="MobiDB-lite"/>
    </source>
</evidence>
<dbReference type="Gene3D" id="3.30.530.20">
    <property type="match status" value="1"/>
</dbReference>
<name>A0AAW1PNG3_9CHLO</name>
<dbReference type="PANTHER" id="PTHR31385">
    <property type="entry name" value="PUTATIVE (DUF220)-RELATED"/>
    <property type="match status" value="1"/>
</dbReference>
<dbReference type="AlphaFoldDB" id="A0AAW1PNG3"/>
<proteinExistence type="predicted"/>
<feature type="region of interest" description="Disordered" evidence="1">
    <location>
        <begin position="199"/>
        <end position="223"/>
    </location>
</feature>
<dbReference type="PANTHER" id="PTHR31385:SF1">
    <property type="entry name" value="PUTATIVE (DUF220)-RELATED"/>
    <property type="match status" value="1"/>
</dbReference>
<comment type="caution">
    <text evidence="2">The sequence shown here is derived from an EMBL/GenBank/DDBJ whole genome shotgun (WGS) entry which is preliminary data.</text>
</comment>
<evidence type="ECO:0000313" key="3">
    <source>
        <dbReference type="Proteomes" id="UP001489004"/>
    </source>
</evidence>
<evidence type="ECO:0000313" key="2">
    <source>
        <dbReference type="EMBL" id="KAK9810148.1"/>
    </source>
</evidence>
<dbReference type="InterPro" id="IPR023393">
    <property type="entry name" value="START-like_dom_sf"/>
</dbReference>
<feature type="compositionally biased region" description="Basic and acidic residues" evidence="1">
    <location>
        <begin position="207"/>
        <end position="216"/>
    </location>
</feature>
<accession>A0AAW1PNG3</accession>
<sequence>MCKVSLRAKVDLPPDRVFDILTNPDNARVFRGIKRITYRKVLERDAQGRQKVEVEHEAAWKFLCFSGSFRTRLFCWQDPRAGTIRFKLARPGMMKNFEGLWVVQPFVPSLTVKRDGSKTASTSGQSPSGPLWFDPAQALSNLQHKFGEHKMTASLITLEQSVLPAMVPPPPLDRIIKGIAAKQVRLIMDDLRTEVKRINAQSKGKGSRKDSEEELQRQSASKMCKMPQQQVASIGLGAYRGTWGRLDVHPGARQRW</sequence>
<gene>
    <name evidence="2" type="ORF">WJX72_005616</name>
</gene>
<dbReference type="SUPFAM" id="SSF55961">
    <property type="entry name" value="Bet v1-like"/>
    <property type="match status" value="1"/>
</dbReference>
<evidence type="ECO:0008006" key="4">
    <source>
        <dbReference type="Google" id="ProtNLM"/>
    </source>
</evidence>
<protein>
    <recommendedName>
        <fullName evidence="4">Coenzyme Q-binding protein COQ10 START domain-containing protein</fullName>
    </recommendedName>
</protein>
<dbReference type="EMBL" id="JALJOR010000010">
    <property type="protein sequence ID" value="KAK9810148.1"/>
    <property type="molecule type" value="Genomic_DNA"/>
</dbReference>
<organism evidence="2 3">
    <name type="scientific">[Myrmecia] bisecta</name>
    <dbReference type="NCBI Taxonomy" id="41462"/>
    <lineage>
        <taxon>Eukaryota</taxon>
        <taxon>Viridiplantae</taxon>
        <taxon>Chlorophyta</taxon>
        <taxon>core chlorophytes</taxon>
        <taxon>Trebouxiophyceae</taxon>
        <taxon>Trebouxiales</taxon>
        <taxon>Trebouxiaceae</taxon>
        <taxon>Myrmecia</taxon>
    </lineage>
</organism>